<evidence type="ECO:0000313" key="2">
    <source>
        <dbReference type="Proteomes" id="UP000789920"/>
    </source>
</evidence>
<organism evidence="1 2">
    <name type="scientific">Racocetra persica</name>
    <dbReference type="NCBI Taxonomy" id="160502"/>
    <lineage>
        <taxon>Eukaryota</taxon>
        <taxon>Fungi</taxon>
        <taxon>Fungi incertae sedis</taxon>
        <taxon>Mucoromycota</taxon>
        <taxon>Glomeromycotina</taxon>
        <taxon>Glomeromycetes</taxon>
        <taxon>Diversisporales</taxon>
        <taxon>Gigasporaceae</taxon>
        <taxon>Racocetra</taxon>
    </lineage>
</organism>
<dbReference type="Proteomes" id="UP000789920">
    <property type="component" value="Unassembled WGS sequence"/>
</dbReference>
<protein>
    <submittedName>
        <fullName evidence="1">24322_t:CDS:1</fullName>
    </submittedName>
</protein>
<evidence type="ECO:0000313" key="1">
    <source>
        <dbReference type="EMBL" id="CAG8738249.1"/>
    </source>
</evidence>
<name>A0ACA9Q885_9GLOM</name>
<sequence>MSDNTTYEDWGMVINWSGEIKSNLSFGISSSYLKPDNSWNARYNIIVNIDPRKGFLCYSPMPKTNYLALEQYTVDNNGKITLLQSDTIEIGAKNNKFNVVEKITTATINSTNASATTTTLINADIIATAVTTTIIPTITPTVAILSNQTIKTFYKIRFLSTGAIVALNQMFTLN</sequence>
<keyword evidence="2" id="KW-1185">Reference proteome</keyword>
<accession>A0ACA9Q885</accession>
<gene>
    <name evidence="1" type="ORF">RPERSI_LOCUS12886</name>
</gene>
<proteinExistence type="predicted"/>
<dbReference type="EMBL" id="CAJVQC010027992">
    <property type="protein sequence ID" value="CAG8738249.1"/>
    <property type="molecule type" value="Genomic_DNA"/>
</dbReference>
<comment type="caution">
    <text evidence="1">The sequence shown here is derived from an EMBL/GenBank/DDBJ whole genome shotgun (WGS) entry which is preliminary data.</text>
</comment>
<reference evidence="1" key="1">
    <citation type="submission" date="2021-06" db="EMBL/GenBank/DDBJ databases">
        <authorList>
            <person name="Kallberg Y."/>
            <person name="Tangrot J."/>
            <person name="Rosling A."/>
        </authorList>
    </citation>
    <scope>NUCLEOTIDE SEQUENCE</scope>
    <source>
        <strain evidence="1">MA461A</strain>
    </source>
</reference>
<feature type="non-terminal residue" evidence="1">
    <location>
        <position position="174"/>
    </location>
</feature>